<dbReference type="SUPFAM" id="SSF52833">
    <property type="entry name" value="Thioredoxin-like"/>
    <property type="match status" value="1"/>
</dbReference>
<dbReference type="InterPro" id="IPR000866">
    <property type="entry name" value="AhpC/TSA"/>
</dbReference>
<name>A0A1I2THC4_9SPHI</name>
<evidence type="ECO:0000256" key="1">
    <source>
        <dbReference type="ARBA" id="ARBA00023284"/>
    </source>
</evidence>
<dbReference type="GO" id="GO:0006950">
    <property type="term" value="P:response to stress"/>
    <property type="evidence" value="ECO:0007669"/>
    <property type="project" value="UniProtKB-ARBA"/>
</dbReference>
<dbReference type="AlphaFoldDB" id="A0A1I2THC4"/>
<dbReference type="PANTHER" id="PTHR42852:SF13">
    <property type="entry name" value="PROTEIN DIPZ"/>
    <property type="match status" value="1"/>
</dbReference>
<dbReference type="RefSeq" id="WP_090991767.1">
    <property type="nucleotide sequence ID" value="NZ_FOPP01000001.1"/>
</dbReference>
<dbReference type="InterPro" id="IPR011990">
    <property type="entry name" value="TPR-like_helical_dom_sf"/>
</dbReference>
<feature type="domain" description="Thioredoxin" evidence="3">
    <location>
        <begin position="340"/>
        <end position="501"/>
    </location>
</feature>
<dbReference type="PROSITE" id="PS00194">
    <property type="entry name" value="THIOREDOXIN_1"/>
    <property type="match status" value="1"/>
</dbReference>
<dbReference type="STRING" id="414048.SAMN04489864_101286"/>
<dbReference type="PROSITE" id="PS51352">
    <property type="entry name" value="THIOREDOXIN_2"/>
    <property type="match status" value="1"/>
</dbReference>
<dbReference type="GO" id="GO:0016491">
    <property type="term" value="F:oxidoreductase activity"/>
    <property type="evidence" value="ECO:0007669"/>
    <property type="project" value="InterPro"/>
</dbReference>
<keyword evidence="2" id="KW-0732">Signal</keyword>
<feature type="signal peptide" evidence="2">
    <location>
        <begin position="1"/>
        <end position="20"/>
    </location>
</feature>
<keyword evidence="5" id="KW-1185">Reference proteome</keyword>
<accession>A0A1I2THC4</accession>
<organism evidence="4 5">
    <name type="scientific">Pedobacter insulae</name>
    <dbReference type="NCBI Taxonomy" id="414048"/>
    <lineage>
        <taxon>Bacteria</taxon>
        <taxon>Pseudomonadati</taxon>
        <taxon>Bacteroidota</taxon>
        <taxon>Sphingobacteriia</taxon>
        <taxon>Sphingobacteriales</taxon>
        <taxon>Sphingobacteriaceae</taxon>
        <taxon>Pedobacter</taxon>
    </lineage>
</organism>
<keyword evidence="1" id="KW-0676">Redox-active center</keyword>
<sequence length="505" mass="56406">MIKILMSCLLLTLTSVTAFGQRNKIEVVTDKVQLEALKAAVEKSIDSPAVHDKYIHSMGIENPELVKQYDVWMQQYPTSAMVPYALGLAYKNMESPKAKPYLEKAVALNPKFSEAWGALWIDAERWGDFEAGRAYLAKAVAANPADPNYTFYHASSFSGVDEAKYKTLSLAVAKKFPQHERGAQALYWLGSRAKNVKDKLAYFELLRNSYAPNKFNWSASGMSSYYDLLLTANPEKALALAQDMAKDPDNAKEWNNLTLQAEQVVAAKNFLIAQQAEESLTALSKIKLPRYFTFNKDLLLLKANAQDMAGRTNLAYDSLIIAFAKAPATDLKTAISTYGKKLGKNAEQVTADIWKRLDANAQVATPFNLKRYDGKGSTALADYKGKVVLLTYWFPGCGPCRGEFPHFQNVVNKFKGRNLEYVGINIVSDQNDYVVPFMKSSGYSFTPLEDVKGRVKGNLDNRNAAPMNFLIDQEGRLIFANFRTDGDNEDDLELMINMLLTPKKS</sequence>
<dbReference type="Proteomes" id="UP000199666">
    <property type="component" value="Unassembled WGS sequence"/>
</dbReference>
<dbReference type="PANTHER" id="PTHR42852">
    <property type="entry name" value="THIOL:DISULFIDE INTERCHANGE PROTEIN DSBE"/>
    <property type="match status" value="1"/>
</dbReference>
<reference evidence="4 5" key="1">
    <citation type="submission" date="2016-10" db="EMBL/GenBank/DDBJ databases">
        <authorList>
            <person name="de Groot N.N."/>
        </authorList>
    </citation>
    <scope>NUCLEOTIDE SEQUENCE [LARGE SCALE GENOMIC DNA]</scope>
    <source>
        <strain evidence="4 5">DSM 18684</strain>
    </source>
</reference>
<protein>
    <submittedName>
        <fullName evidence="4">Peroxiredoxin</fullName>
    </submittedName>
</protein>
<evidence type="ECO:0000256" key="2">
    <source>
        <dbReference type="SAM" id="SignalP"/>
    </source>
</evidence>
<dbReference type="InterPro" id="IPR017937">
    <property type="entry name" value="Thioredoxin_CS"/>
</dbReference>
<evidence type="ECO:0000313" key="5">
    <source>
        <dbReference type="Proteomes" id="UP000199666"/>
    </source>
</evidence>
<dbReference type="Pfam" id="PF00578">
    <property type="entry name" value="AhpC-TSA"/>
    <property type="match status" value="1"/>
</dbReference>
<dbReference type="EMBL" id="FOPP01000001">
    <property type="protein sequence ID" value="SFG61936.1"/>
    <property type="molecule type" value="Genomic_DNA"/>
</dbReference>
<dbReference type="InterPro" id="IPR050553">
    <property type="entry name" value="Thioredoxin_ResA/DsbE_sf"/>
</dbReference>
<dbReference type="Gene3D" id="3.40.30.10">
    <property type="entry name" value="Glutaredoxin"/>
    <property type="match status" value="1"/>
</dbReference>
<evidence type="ECO:0000259" key="3">
    <source>
        <dbReference type="PROSITE" id="PS51352"/>
    </source>
</evidence>
<dbReference type="OrthoDB" id="730498at2"/>
<dbReference type="InterPro" id="IPR036249">
    <property type="entry name" value="Thioredoxin-like_sf"/>
</dbReference>
<feature type="chain" id="PRO_5011521158" evidence="2">
    <location>
        <begin position="21"/>
        <end position="505"/>
    </location>
</feature>
<proteinExistence type="predicted"/>
<evidence type="ECO:0000313" key="4">
    <source>
        <dbReference type="EMBL" id="SFG61936.1"/>
    </source>
</evidence>
<dbReference type="GO" id="GO:0016209">
    <property type="term" value="F:antioxidant activity"/>
    <property type="evidence" value="ECO:0007669"/>
    <property type="project" value="InterPro"/>
</dbReference>
<dbReference type="InterPro" id="IPR013766">
    <property type="entry name" value="Thioredoxin_domain"/>
</dbReference>
<dbReference type="Gene3D" id="1.25.40.10">
    <property type="entry name" value="Tetratricopeptide repeat domain"/>
    <property type="match status" value="1"/>
</dbReference>
<dbReference type="CDD" id="cd02966">
    <property type="entry name" value="TlpA_like_family"/>
    <property type="match status" value="1"/>
</dbReference>
<gene>
    <name evidence="4" type="ORF">SAMN04489864_101286</name>
</gene>
<dbReference type="SUPFAM" id="SSF48452">
    <property type="entry name" value="TPR-like"/>
    <property type="match status" value="1"/>
</dbReference>